<dbReference type="NCBIfam" id="TIGR00231">
    <property type="entry name" value="small_GTP"/>
    <property type="match status" value="1"/>
</dbReference>
<dbReference type="SMR" id="A2DTT5"/>
<dbReference type="KEGG" id="tva:4774240"/>
<dbReference type="OrthoDB" id="63533at2759"/>
<dbReference type="GO" id="GO:0005525">
    <property type="term" value="F:GTP binding"/>
    <property type="evidence" value="ECO:0007669"/>
    <property type="project" value="InterPro"/>
</dbReference>
<dbReference type="FunFam" id="3.40.50.300:FF:002280">
    <property type="entry name" value="Small GTP-binding protein, putative"/>
    <property type="match status" value="1"/>
</dbReference>
<dbReference type="InterPro" id="IPR027417">
    <property type="entry name" value="P-loop_NTPase"/>
</dbReference>
<dbReference type="OMA" id="NQECEIF"/>
<dbReference type="eggNOG" id="KOG0092">
    <property type="taxonomic scope" value="Eukaryota"/>
</dbReference>
<dbReference type="AlphaFoldDB" id="A2DTT5"/>
<dbReference type="GO" id="GO:0006890">
    <property type="term" value="P:retrograde vesicle-mediated transport, Golgi to endoplasmic reticulum"/>
    <property type="evidence" value="ECO:0000318"/>
    <property type="project" value="GO_Central"/>
</dbReference>
<sequence length="194" mass="21798">MDFVENPQIPSYKIIMLGNSTVGKTSILTQLDTNTFDPEPKATIGGSFIEKTIVGQQGPVKLQLWDTAGQEQFRCLVPIYSRGAAAAVIVLDVSSPKSFESFDEWYELVNRDKNQECEIFVAANKNDLECVVDMEEVQKWAEKHNARVFSTSAKDRKSIDTLFDAIASTKFRDHEFTTDFKGPQDLNRKSKGCC</sequence>
<dbReference type="InterPro" id="IPR005225">
    <property type="entry name" value="Small_GTP-bd"/>
</dbReference>
<proteinExistence type="predicted"/>
<dbReference type="SMART" id="SM00174">
    <property type="entry name" value="RHO"/>
    <property type="match status" value="1"/>
</dbReference>
<dbReference type="GO" id="GO:0006891">
    <property type="term" value="P:intra-Golgi vesicle-mediated transport"/>
    <property type="evidence" value="ECO:0000318"/>
    <property type="project" value="GO_Central"/>
</dbReference>
<dbReference type="SUPFAM" id="SSF52540">
    <property type="entry name" value="P-loop containing nucleoside triphosphate hydrolases"/>
    <property type="match status" value="1"/>
</dbReference>
<dbReference type="RefSeq" id="XP_001328455.1">
    <property type="nucleotide sequence ID" value="XM_001328420.1"/>
</dbReference>
<dbReference type="SMART" id="SM00173">
    <property type="entry name" value="RAS"/>
    <property type="match status" value="1"/>
</dbReference>
<dbReference type="Proteomes" id="UP000001542">
    <property type="component" value="Unassembled WGS sequence"/>
</dbReference>
<dbReference type="Gene3D" id="3.40.50.300">
    <property type="entry name" value="P-loop containing nucleotide triphosphate hydrolases"/>
    <property type="match status" value="1"/>
</dbReference>
<keyword evidence="1" id="KW-0547">Nucleotide-binding</keyword>
<name>A2DTT5_TRIV3</name>
<dbReference type="VEuPathDB" id="TrichDB:TVAGG3_1036840"/>
<organism evidence="2 3">
    <name type="scientific">Trichomonas vaginalis (strain ATCC PRA-98 / G3)</name>
    <dbReference type="NCBI Taxonomy" id="412133"/>
    <lineage>
        <taxon>Eukaryota</taxon>
        <taxon>Metamonada</taxon>
        <taxon>Parabasalia</taxon>
        <taxon>Trichomonadida</taxon>
        <taxon>Trichomonadidae</taxon>
        <taxon>Trichomonas</taxon>
    </lineage>
</organism>
<accession>A2DTT5</accession>
<dbReference type="Pfam" id="PF00071">
    <property type="entry name" value="Ras"/>
    <property type="match status" value="1"/>
</dbReference>
<dbReference type="InParanoid" id="A2DTT5"/>
<dbReference type="PANTHER" id="PTHR47978">
    <property type="match status" value="1"/>
</dbReference>
<dbReference type="GO" id="GO:0042147">
    <property type="term" value="P:retrograde transport, endosome to Golgi"/>
    <property type="evidence" value="ECO:0000318"/>
    <property type="project" value="GO_Central"/>
</dbReference>
<keyword evidence="3" id="KW-1185">Reference proteome</keyword>
<reference evidence="2" key="2">
    <citation type="journal article" date="2007" name="Science">
        <title>Draft genome sequence of the sexually transmitted pathogen Trichomonas vaginalis.</title>
        <authorList>
            <person name="Carlton J.M."/>
            <person name="Hirt R.P."/>
            <person name="Silva J.C."/>
            <person name="Delcher A.L."/>
            <person name="Schatz M."/>
            <person name="Zhao Q."/>
            <person name="Wortman J.R."/>
            <person name="Bidwell S.L."/>
            <person name="Alsmark U.C.M."/>
            <person name="Besteiro S."/>
            <person name="Sicheritz-Ponten T."/>
            <person name="Noel C.J."/>
            <person name="Dacks J.B."/>
            <person name="Foster P.G."/>
            <person name="Simillion C."/>
            <person name="Van de Peer Y."/>
            <person name="Miranda-Saavedra D."/>
            <person name="Barton G.J."/>
            <person name="Westrop G.D."/>
            <person name="Mueller S."/>
            <person name="Dessi D."/>
            <person name="Fiori P.L."/>
            <person name="Ren Q."/>
            <person name="Paulsen I."/>
            <person name="Zhang H."/>
            <person name="Bastida-Corcuera F.D."/>
            <person name="Simoes-Barbosa A."/>
            <person name="Brown M.T."/>
            <person name="Hayes R.D."/>
            <person name="Mukherjee M."/>
            <person name="Okumura C.Y."/>
            <person name="Schneider R."/>
            <person name="Smith A.J."/>
            <person name="Vanacova S."/>
            <person name="Villalvazo M."/>
            <person name="Haas B.J."/>
            <person name="Pertea M."/>
            <person name="Feldblyum T.V."/>
            <person name="Utterback T.R."/>
            <person name="Shu C.L."/>
            <person name="Osoegawa K."/>
            <person name="de Jong P.J."/>
            <person name="Hrdy I."/>
            <person name="Horvathova L."/>
            <person name="Zubacova Z."/>
            <person name="Dolezal P."/>
            <person name="Malik S.B."/>
            <person name="Logsdon J.M. Jr."/>
            <person name="Henze K."/>
            <person name="Gupta A."/>
            <person name="Wang C.C."/>
            <person name="Dunne R.L."/>
            <person name="Upcroft J.A."/>
            <person name="Upcroft P."/>
            <person name="White O."/>
            <person name="Salzberg S.L."/>
            <person name="Tang P."/>
            <person name="Chiu C.-H."/>
            <person name="Lee Y.-S."/>
            <person name="Embley T.M."/>
            <person name="Coombs G.H."/>
            <person name="Mottram J.C."/>
            <person name="Tachezy J."/>
            <person name="Fraser-Liggett C.M."/>
            <person name="Johnson P.J."/>
        </authorList>
    </citation>
    <scope>NUCLEOTIDE SEQUENCE [LARGE SCALE GENOMIC DNA]</scope>
    <source>
        <strain evidence="2">G3</strain>
    </source>
</reference>
<dbReference type="GO" id="GO:0006886">
    <property type="term" value="P:intracellular protein transport"/>
    <property type="evidence" value="ECO:0000318"/>
    <property type="project" value="GO_Central"/>
</dbReference>
<reference evidence="2" key="1">
    <citation type="submission" date="2006-10" db="EMBL/GenBank/DDBJ databases">
        <authorList>
            <person name="Amadeo P."/>
            <person name="Zhao Q."/>
            <person name="Wortman J."/>
            <person name="Fraser-Liggett C."/>
            <person name="Carlton J."/>
        </authorList>
    </citation>
    <scope>NUCLEOTIDE SEQUENCE</scope>
    <source>
        <strain evidence="2">G3</strain>
    </source>
</reference>
<dbReference type="VEuPathDB" id="TrichDB:TVAG_341260"/>
<dbReference type="GO" id="GO:0003924">
    <property type="term" value="F:GTPase activity"/>
    <property type="evidence" value="ECO:0000318"/>
    <property type="project" value="GO_Central"/>
</dbReference>
<gene>
    <name evidence="2" type="ORF">TVAG_341260</name>
</gene>
<dbReference type="STRING" id="5722.A2DTT5"/>
<evidence type="ECO:0000256" key="1">
    <source>
        <dbReference type="ARBA" id="ARBA00022741"/>
    </source>
</evidence>
<evidence type="ECO:0000313" key="3">
    <source>
        <dbReference type="Proteomes" id="UP000001542"/>
    </source>
</evidence>
<dbReference type="SMART" id="SM00175">
    <property type="entry name" value="RAB"/>
    <property type="match status" value="1"/>
</dbReference>
<dbReference type="PROSITE" id="PS51421">
    <property type="entry name" value="RAS"/>
    <property type="match status" value="1"/>
</dbReference>
<dbReference type="InterPro" id="IPR001806">
    <property type="entry name" value="Small_GTPase"/>
</dbReference>
<dbReference type="GO" id="GO:0005829">
    <property type="term" value="C:cytosol"/>
    <property type="evidence" value="ECO:0007669"/>
    <property type="project" value="GOC"/>
</dbReference>
<dbReference type="PROSITE" id="PS51419">
    <property type="entry name" value="RAB"/>
    <property type="match status" value="1"/>
</dbReference>
<dbReference type="EMBL" id="DS113245">
    <property type="protein sequence ID" value="EAY16232.1"/>
    <property type="molecule type" value="Genomic_DNA"/>
</dbReference>
<protein>
    <submittedName>
        <fullName evidence="2">Small GTP-binding protein, putative</fullName>
    </submittedName>
</protein>
<dbReference type="GO" id="GO:0005794">
    <property type="term" value="C:Golgi apparatus"/>
    <property type="evidence" value="ECO:0000318"/>
    <property type="project" value="GO_Central"/>
</dbReference>
<dbReference type="PRINTS" id="PR00449">
    <property type="entry name" value="RASTRNSFRMNG"/>
</dbReference>
<dbReference type="GO" id="GO:0012505">
    <property type="term" value="C:endomembrane system"/>
    <property type="evidence" value="ECO:0000318"/>
    <property type="project" value="GO_Central"/>
</dbReference>
<dbReference type="CDD" id="cd00154">
    <property type="entry name" value="Rab"/>
    <property type="match status" value="1"/>
</dbReference>
<evidence type="ECO:0000313" key="2">
    <source>
        <dbReference type="EMBL" id="EAY16232.1"/>
    </source>
</evidence>